<reference evidence="2" key="1">
    <citation type="journal article" date="2022" name="Mol. Ecol. Resour.">
        <title>The genomes of chicory, endive, great burdock and yacon provide insights into Asteraceae palaeo-polyploidization history and plant inulin production.</title>
        <authorList>
            <person name="Fan W."/>
            <person name="Wang S."/>
            <person name="Wang H."/>
            <person name="Wang A."/>
            <person name="Jiang F."/>
            <person name="Liu H."/>
            <person name="Zhao H."/>
            <person name="Xu D."/>
            <person name="Zhang Y."/>
        </authorList>
    </citation>
    <scope>NUCLEOTIDE SEQUENCE [LARGE SCALE GENOMIC DNA]</scope>
    <source>
        <strain evidence="2">cv. Yunnan</strain>
    </source>
</reference>
<comment type="caution">
    <text evidence="1">The sequence shown here is derived from an EMBL/GenBank/DDBJ whole genome shotgun (WGS) entry which is preliminary data.</text>
</comment>
<reference evidence="1 2" key="2">
    <citation type="journal article" date="2022" name="Mol. Ecol. Resour.">
        <title>The genomes of chicory, endive, great burdock and yacon provide insights into Asteraceae paleo-polyploidization history and plant inulin production.</title>
        <authorList>
            <person name="Fan W."/>
            <person name="Wang S."/>
            <person name="Wang H."/>
            <person name="Wang A."/>
            <person name="Jiang F."/>
            <person name="Liu H."/>
            <person name="Zhao H."/>
            <person name="Xu D."/>
            <person name="Zhang Y."/>
        </authorList>
    </citation>
    <scope>NUCLEOTIDE SEQUENCE [LARGE SCALE GENOMIC DNA]</scope>
    <source>
        <strain evidence="2">cv. Yunnan</strain>
        <tissue evidence="1">Leaves</tissue>
    </source>
</reference>
<dbReference type="EMBL" id="CM042018">
    <property type="protein sequence ID" value="KAI3827302.1"/>
    <property type="molecule type" value="Genomic_DNA"/>
</dbReference>
<accession>A0ACB9K4W0</accession>
<sequence length="129" mass="14803">MMGGFSGREIEGMEGEVAEGDYHVVISCRHGFRRFSSLEYTFIDPFLERYNSKLAIIYLKCFSRNQQCKQSTSDRHIHAMVLQMDKIVSAIVACFGLVCSHRRSLDGALVFFKIQSLVRTRLVEVNVFQ</sequence>
<name>A0ACB9K4W0_9ASTR</name>
<evidence type="ECO:0000313" key="1">
    <source>
        <dbReference type="EMBL" id="KAI3827302.1"/>
    </source>
</evidence>
<gene>
    <name evidence="1" type="ORF">L1987_01375</name>
</gene>
<protein>
    <submittedName>
        <fullName evidence="1">Uncharacterized protein</fullName>
    </submittedName>
</protein>
<proteinExistence type="predicted"/>
<dbReference type="Proteomes" id="UP001056120">
    <property type="component" value="Linkage Group LG01"/>
</dbReference>
<evidence type="ECO:0000313" key="2">
    <source>
        <dbReference type="Proteomes" id="UP001056120"/>
    </source>
</evidence>
<keyword evidence="2" id="KW-1185">Reference proteome</keyword>
<organism evidence="1 2">
    <name type="scientific">Smallanthus sonchifolius</name>
    <dbReference type="NCBI Taxonomy" id="185202"/>
    <lineage>
        <taxon>Eukaryota</taxon>
        <taxon>Viridiplantae</taxon>
        <taxon>Streptophyta</taxon>
        <taxon>Embryophyta</taxon>
        <taxon>Tracheophyta</taxon>
        <taxon>Spermatophyta</taxon>
        <taxon>Magnoliopsida</taxon>
        <taxon>eudicotyledons</taxon>
        <taxon>Gunneridae</taxon>
        <taxon>Pentapetalae</taxon>
        <taxon>asterids</taxon>
        <taxon>campanulids</taxon>
        <taxon>Asterales</taxon>
        <taxon>Asteraceae</taxon>
        <taxon>Asteroideae</taxon>
        <taxon>Heliantheae alliance</taxon>
        <taxon>Millerieae</taxon>
        <taxon>Smallanthus</taxon>
    </lineage>
</organism>